<evidence type="ECO:0000313" key="2">
    <source>
        <dbReference type="Proteomes" id="UP000006447"/>
    </source>
</evidence>
<proteinExistence type="predicted"/>
<dbReference type="Proteomes" id="UP000006447">
    <property type="component" value="Unassembled WGS sequence"/>
</dbReference>
<accession>I0WRS5</accession>
<organism evidence="1 2">
    <name type="scientific">Rhodococcus opacus RKJ300 = JCM 13270</name>
    <dbReference type="NCBI Taxonomy" id="1165867"/>
    <lineage>
        <taxon>Bacteria</taxon>
        <taxon>Bacillati</taxon>
        <taxon>Actinomycetota</taxon>
        <taxon>Actinomycetes</taxon>
        <taxon>Mycobacteriales</taxon>
        <taxon>Nocardiaceae</taxon>
        <taxon>Rhodococcus</taxon>
    </lineage>
</organism>
<sequence>MLTVGARLLVRRQSEATTTGEIVEDYAELTDSAERGHHWAPVHRWAVALDDGRLVFADTEDLTADPGTR</sequence>
<name>I0WRS5_RHOOP</name>
<gene>
    <name evidence="1" type="ORF">W59_15581</name>
</gene>
<comment type="caution">
    <text evidence="1">The sequence shown here is derived from an EMBL/GenBank/DDBJ whole genome shotgun (WGS) entry which is preliminary data.</text>
</comment>
<reference evidence="1 2" key="1">
    <citation type="journal article" date="2012" name="J. Bacteriol.">
        <title>Draft genome sequence of the nitrophenol-degrading actinomycete Rhodococcus imtechensis RKJ300.</title>
        <authorList>
            <person name="Vikram S."/>
            <person name="Kumar S."/>
            <person name="Subramanian S."/>
            <person name="Raghava G.P."/>
        </authorList>
    </citation>
    <scope>NUCLEOTIDE SEQUENCE [LARGE SCALE GENOMIC DNA]</scope>
    <source>
        <strain evidence="1 2">RKJ300</strain>
    </source>
</reference>
<dbReference type="AlphaFoldDB" id="I0WRS5"/>
<dbReference type="PATRIC" id="fig|1165867.3.peg.3175"/>
<dbReference type="EMBL" id="AJJH01000091">
    <property type="protein sequence ID" value="EID79091.1"/>
    <property type="molecule type" value="Genomic_DNA"/>
</dbReference>
<protein>
    <submittedName>
        <fullName evidence="1">Uncharacterized protein</fullName>
    </submittedName>
</protein>
<evidence type="ECO:0000313" key="1">
    <source>
        <dbReference type="EMBL" id="EID79091.1"/>
    </source>
</evidence>